<gene>
    <name evidence="1" type="ORF">CR513_09917</name>
</gene>
<accession>A0A371HTM5</accession>
<keyword evidence="2" id="KW-1185">Reference proteome</keyword>
<proteinExistence type="predicted"/>
<dbReference type="EMBL" id="QJKJ01001746">
    <property type="protein sequence ID" value="RDY06135.1"/>
    <property type="molecule type" value="Genomic_DNA"/>
</dbReference>
<reference evidence="1" key="1">
    <citation type="submission" date="2018-05" db="EMBL/GenBank/DDBJ databases">
        <title>Draft genome of Mucuna pruriens seed.</title>
        <authorList>
            <person name="Nnadi N.E."/>
            <person name="Vos R."/>
            <person name="Hasami M.H."/>
            <person name="Devisetty U.K."/>
            <person name="Aguiy J.C."/>
        </authorList>
    </citation>
    <scope>NUCLEOTIDE SEQUENCE [LARGE SCALE GENOMIC DNA]</scope>
    <source>
        <strain evidence="1">JCA_2017</strain>
    </source>
</reference>
<organism evidence="1 2">
    <name type="scientific">Mucuna pruriens</name>
    <name type="common">Velvet bean</name>
    <name type="synonym">Dolichos pruriens</name>
    <dbReference type="NCBI Taxonomy" id="157652"/>
    <lineage>
        <taxon>Eukaryota</taxon>
        <taxon>Viridiplantae</taxon>
        <taxon>Streptophyta</taxon>
        <taxon>Embryophyta</taxon>
        <taxon>Tracheophyta</taxon>
        <taxon>Spermatophyta</taxon>
        <taxon>Magnoliopsida</taxon>
        <taxon>eudicotyledons</taxon>
        <taxon>Gunneridae</taxon>
        <taxon>Pentapetalae</taxon>
        <taxon>rosids</taxon>
        <taxon>fabids</taxon>
        <taxon>Fabales</taxon>
        <taxon>Fabaceae</taxon>
        <taxon>Papilionoideae</taxon>
        <taxon>50 kb inversion clade</taxon>
        <taxon>NPAAA clade</taxon>
        <taxon>indigoferoid/millettioid clade</taxon>
        <taxon>Phaseoleae</taxon>
        <taxon>Mucuna</taxon>
    </lineage>
</organism>
<name>A0A371HTM5_MUCPR</name>
<sequence length="152" mass="16435">MDKTPAAARHLISNMASNRQQFGIKGANNPLIMNKIAVVQHQPSITARVCGLCTSVEHPTDMCHTLQETKSDHPESVGAIDVVWKATILARAESRAVCSSAIWIHPDWISRANKLSTTDSIISGTIVPTTTIENASSRKFTISRGLDEAISS</sequence>
<comment type="caution">
    <text evidence="1">The sequence shown here is derived from an EMBL/GenBank/DDBJ whole genome shotgun (WGS) entry which is preliminary data.</text>
</comment>
<evidence type="ECO:0000313" key="2">
    <source>
        <dbReference type="Proteomes" id="UP000257109"/>
    </source>
</evidence>
<dbReference type="Proteomes" id="UP000257109">
    <property type="component" value="Unassembled WGS sequence"/>
</dbReference>
<dbReference type="AlphaFoldDB" id="A0A371HTM5"/>
<evidence type="ECO:0000313" key="1">
    <source>
        <dbReference type="EMBL" id="RDY06135.1"/>
    </source>
</evidence>
<protein>
    <submittedName>
        <fullName evidence="1">Uncharacterized protein</fullName>
    </submittedName>
</protein>
<feature type="non-terminal residue" evidence="1">
    <location>
        <position position="1"/>
    </location>
</feature>